<feature type="transmembrane region" description="Helical" evidence="8">
    <location>
        <begin position="303"/>
        <end position="334"/>
    </location>
</feature>
<dbReference type="PANTHER" id="PTHR21716:SF53">
    <property type="entry name" value="PERMEASE PERM-RELATED"/>
    <property type="match status" value="1"/>
</dbReference>
<dbReference type="Proteomes" id="UP000886786">
    <property type="component" value="Unassembled WGS sequence"/>
</dbReference>
<protein>
    <submittedName>
        <fullName evidence="9">AI-2E family transporter</fullName>
    </submittedName>
</protein>
<evidence type="ECO:0000256" key="8">
    <source>
        <dbReference type="SAM" id="Phobius"/>
    </source>
</evidence>
<evidence type="ECO:0000256" key="1">
    <source>
        <dbReference type="ARBA" id="ARBA00004651"/>
    </source>
</evidence>
<evidence type="ECO:0000256" key="2">
    <source>
        <dbReference type="ARBA" id="ARBA00009773"/>
    </source>
</evidence>
<comment type="subcellular location">
    <subcellularLocation>
        <location evidence="1">Cell membrane</location>
        <topology evidence="1">Multi-pass membrane protein</topology>
    </subcellularLocation>
</comment>
<evidence type="ECO:0000256" key="7">
    <source>
        <dbReference type="ARBA" id="ARBA00023136"/>
    </source>
</evidence>
<name>A0A9D1CXZ3_9FIRM</name>
<keyword evidence="6 8" id="KW-1133">Transmembrane helix</keyword>
<proteinExistence type="inferred from homology"/>
<dbReference type="GO" id="GO:0005886">
    <property type="term" value="C:plasma membrane"/>
    <property type="evidence" value="ECO:0007669"/>
    <property type="project" value="UniProtKB-SubCell"/>
</dbReference>
<accession>A0A9D1CXZ3</accession>
<keyword evidence="4" id="KW-1003">Cell membrane</keyword>
<evidence type="ECO:0000313" key="9">
    <source>
        <dbReference type="EMBL" id="HIQ90049.1"/>
    </source>
</evidence>
<comment type="similarity">
    <text evidence="2">Belongs to the autoinducer-2 exporter (AI-2E) (TC 2.A.86) family.</text>
</comment>
<dbReference type="InterPro" id="IPR002549">
    <property type="entry name" value="AI-2E-like"/>
</dbReference>
<feature type="transmembrane region" description="Helical" evidence="8">
    <location>
        <begin position="260"/>
        <end position="283"/>
    </location>
</feature>
<feature type="transmembrane region" description="Helical" evidence="8">
    <location>
        <begin position="146"/>
        <end position="172"/>
    </location>
</feature>
<dbReference type="Pfam" id="PF01594">
    <property type="entry name" value="AI-2E_transport"/>
    <property type="match status" value="1"/>
</dbReference>
<evidence type="ECO:0000256" key="6">
    <source>
        <dbReference type="ARBA" id="ARBA00022989"/>
    </source>
</evidence>
<dbReference type="EMBL" id="DVFV01000007">
    <property type="protein sequence ID" value="HIQ90049.1"/>
    <property type="molecule type" value="Genomic_DNA"/>
</dbReference>
<comment type="caution">
    <text evidence="9">The sequence shown here is derived from an EMBL/GenBank/DDBJ whole genome shotgun (WGS) entry which is preliminary data.</text>
</comment>
<evidence type="ECO:0000256" key="3">
    <source>
        <dbReference type="ARBA" id="ARBA00022448"/>
    </source>
</evidence>
<feature type="transmembrane region" description="Helical" evidence="8">
    <location>
        <begin position="209"/>
        <end position="228"/>
    </location>
</feature>
<reference evidence="9" key="2">
    <citation type="journal article" date="2021" name="PeerJ">
        <title>Extensive microbial diversity within the chicken gut microbiome revealed by metagenomics and culture.</title>
        <authorList>
            <person name="Gilroy R."/>
            <person name="Ravi A."/>
            <person name="Getino M."/>
            <person name="Pursley I."/>
            <person name="Horton D.L."/>
            <person name="Alikhan N.F."/>
            <person name="Baker D."/>
            <person name="Gharbi K."/>
            <person name="Hall N."/>
            <person name="Watson M."/>
            <person name="Adriaenssens E.M."/>
            <person name="Foster-Nyarko E."/>
            <person name="Jarju S."/>
            <person name="Secka A."/>
            <person name="Antonio M."/>
            <person name="Oren A."/>
            <person name="Chaudhuri R.R."/>
            <person name="La Ragione R."/>
            <person name="Hildebrand F."/>
            <person name="Pallen M.J."/>
        </authorList>
    </citation>
    <scope>NUCLEOTIDE SEQUENCE</scope>
    <source>
        <strain evidence="9">CHK147-3167</strain>
    </source>
</reference>
<dbReference type="PANTHER" id="PTHR21716">
    <property type="entry name" value="TRANSMEMBRANE PROTEIN"/>
    <property type="match status" value="1"/>
</dbReference>
<keyword evidence="7 8" id="KW-0472">Membrane</keyword>
<organism evidence="9 10">
    <name type="scientific">Candidatus Coprosoma intestinipullorum</name>
    <dbReference type="NCBI Taxonomy" id="2840752"/>
    <lineage>
        <taxon>Bacteria</taxon>
        <taxon>Bacillati</taxon>
        <taxon>Bacillota</taxon>
        <taxon>Bacillota incertae sedis</taxon>
        <taxon>Candidatus Coprosoma</taxon>
    </lineage>
</organism>
<evidence type="ECO:0000256" key="5">
    <source>
        <dbReference type="ARBA" id="ARBA00022692"/>
    </source>
</evidence>
<feature type="transmembrane region" description="Helical" evidence="8">
    <location>
        <begin position="234"/>
        <end position="253"/>
    </location>
</feature>
<feature type="transmembrane region" description="Helical" evidence="8">
    <location>
        <begin position="36"/>
        <end position="58"/>
    </location>
</feature>
<feature type="transmembrane region" description="Helical" evidence="8">
    <location>
        <begin position="70"/>
        <end position="95"/>
    </location>
</feature>
<evidence type="ECO:0000313" key="10">
    <source>
        <dbReference type="Proteomes" id="UP000886786"/>
    </source>
</evidence>
<reference evidence="9" key="1">
    <citation type="submission" date="2020-10" db="EMBL/GenBank/DDBJ databases">
        <authorList>
            <person name="Gilroy R."/>
        </authorList>
    </citation>
    <scope>NUCLEOTIDE SEQUENCE</scope>
    <source>
        <strain evidence="9">CHK147-3167</strain>
    </source>
</reference>
<keyword evidence="3" id="KW-0813">Transport</keyword>
<evidence type="ECO:0000256" key="4">
    <source>
        <dbReference type="ARBA" id="ARBA00022475"/>
    </source>
</evidence>
<sequence>MIKNKLDFKLVNISLLFLIFFFVYQTRDFWLGLLSLVWQIVLPFLIAFAIAYAFYPLVKALCDKKVPKSLAMLIVVGGVLGILGLIIYLVTPLFFSQISSLFSGIISFLREMSTEYNLDIGTLQNTLASTFNEALSKIGTYISDGAFSFIGISIDYISKAIIILAASVYFLADMEKIRSSIKKFLMVTSKRAYNYLALLDEEMRKYLTGFLKIVLISLIEYTLVYTLIGHPNAILLGFLAALGNLIPYFGGIITNIIAMVTAFVISPVLFIKTCAVFLVFSAVDGYVINPLVYGKSNQIHPLVVIVAVFAGGILAGTLGIVIALPVSIIVIATFKFFKRDIIEMKNKRKVKYHVYKKIR</sequence>
<feature type="transmembrane region" description="Helical" evidence="8">
    <location>
        <begin position="7"/>
        <end position="24"/>
    </location>
</feature>
<keyword evidence="5 8" id="KW-0812">Transmembrane</keyword>
<gene>
    <name evidence="9" type="ORF">IAB27_00250</name>
</gene>
<dbReference type="AlphaFoldDB" id="A0A9D1CXZ3"/>